<dbReference type="Pfam" id="PF00531">
    <property type="entry name" value="Death"/>
    <property type="match status" value="1"/>
</dbReference>
<dbReference type="PROSITE" id="PS50017">
    <property type="entry name" value="DEATH_DOMAIN"/>
    <property type="match status" value="1"/>
</dbReference>
<evidence type="ECO:0000256" key="5">
    <source>
        <dbReference type="ARBA" id="ARBA00069996"/>
    </source>
</evidence>
<keyword evidence="9" id="KW-1185">Reference proteome</keyword>
<dbReference type="FunFam" id="1.10.533.10:FF:000131">
    <property type="entry name" value="Fas-associated death domain protein"/>
    <property type="match status" value="1"/>
</dbReference>
<evidence type="ECO:0000256" key="6">
    <source>
        <dbReference type="ARBA" id="ARBA00071128"/>
    </source>
</evidence>
<dbReference type="Proteomes" id="UP000001819">
    <property type="component" value="Chromosome 2"/>
</dbReference>
<dbReference type="RefSeq" id="XP_001358972.2">
    <property type="nucleotide sequence ID" value="XM_001358935.4"/>
</dbReference>
<dbReference type="KEGG" id="dpo:4801958"/>
<keyword evidence="2" id="KW-0963">Cytoplasm</keyword>
<dbReference type="InterPro" id="IPR000488">
    <property type="entry name" value="Death_dom"/>
</dbReference>
<evidence type="ECO:0000313" key="11">
    <source>
        <dbReference type="RefSeq" id="XP_033232706.1"/>
    </source>
</evidence>
<organism evidence="9 11">
    <name type="scientific">Drosophila pseudoobscura pseudoobscura</name>
    <name type="common">Fruit fly</name>
    <dbReference type="NCBI Taxonomy" id="46245"/>
    <lineage>
        <taxon>Eukaryota</taxon>
        <taxon>Metazoa</taxon>
        <taxon>Ecdysozoa</taxon>
        <taxon>Arthropoda</taxon>
        <taxon>Hexapoda</taxon>
        <taxon>Insecta</taxon>
        <taxon>Pterygota</taxon>
        <taxon>Neoptera</taxon>
        <taxon>Endopterygota</taxon>
        <taxon>Diptera</taxon>
        <taxon>Brachycera</taxon>
        <taxon>Muscomorpha</taxon>
        <taxon>Ephydroidea</taxon>
        <taxon>Drosophilidae</taxon>
        <taxon>Drosophila</taxon>
        <taxon>Sophophora</taxon>
    </lineage>
</organism>
<dbReference type="AlphaFoldDB" id="A0A6I8VNR6"/>
<reference evidence="11" key="2">
    <citation type="submission" date="2025-04" db="UniProtKB">
        <authorList>
            <consortium name="RefSeq"/>
        </authorList>
    </citation>
    <scope>IDENTIFICATION</scope>
    <source>
        <strain evidence="10 11">MV-25-SWS-2005</strain>
        <tissue evidence="10 11">Whole body</tissue>
    </source>
</reference>
<evidence type="ECO:0000259" key="8">
    <source>
        <dbReference type="PROSITE" id="PS50017"/>
    </source>
</evidence>
<dbReference type="InterPro" id="IPR011029">
    <property type="entry name" value="DEATH-like_dom_sf"/>
</dbReference>
<gene>
    <name evidence="10 11" type="primary">Fadd</name>
</gene>
<dbReference type="Gene3D" id="1.10.533.10">
    <property type="entry name" value="Death Domain, Fas"/>
    <property type="match status" value="2"/>
</dbReference>
<dbReference type="GO" id="GO:0005737">
    <property type="term" value="C:cytoplasm"/>
    <property type="evidence" value="ECO:0007669"/>
    <property type="project" value="UniProtKB-SubCell"/>
</dbReference>
<reference evidence="9" key="1">
    <citation type="submission" date="2024-06" db="UniProtKB">
        <authorList>
            <consortium name="RefSeq"/>
        </authorList>
    </citation>
    <scope>NUCLEOTIDE SEQUENCE [LARGE SCALE GENOMIC DNA]</scope>
    <source>
        <strain evidence="9">MV2-25</strain>
    </source>
</reference>
<evidence type="ECO:0000313" key="9">
    <source>
        <dbReference type="Proteomes" id="UP000001819"/>
    </source>
</evidence>
<feature type="domain" description="Death" evidence="8">
    <location>
        <begin position="153"/>
        <end position="239"/>
    </location>
</feature>
<proteinExistence type="predicted"/>
<keyword evidence="3" id="KW-0053">Apoptosis</keyword>
<protein>
    <recommendedName>
        <fullName evidence="5">FAS-associated death domain protein</fullName>
    </recommendedName>
    <alternativeName>
        <fullName evidence="7">Death domain-containing adapter protein BG4</fullName>
    </alternativeName>
    <alternativeName>
        <fullName evidence="6">Fas-associated death domain protein</fullName>
    </alternativeName>
</protein>
<dbReference type="ExpressionAtlas" id="A0A6I8VNR6">
    <property type="expression patterns" value="baseline"/>
</dbReference>
<dbReference type="SUPFAM" id="SSF47986">
    <property type="entry name" value="DEATH domain"/>
    <property type="match status" value="2"/>
</dbReference>
<evidence type="ECO:0000313" key="10">
    <source>
        <dbReference type="RefSeq" id="XP_001358972.2"/>
    </source>
</evidence>
<dbReference type="GO" id="GO:0007165">
    <property type="term" value="P:signal transduction"/>
    <property type="evidence" value="ECO:0007669"/>
    <property type="project" value="InterPro"/>
</dbReference>
<dbReference type="SMR" id="A0A6I8VNR6"/>
<comment type="function">
    <text evidence="4">Component of the IMD signaling pathway and is required for the host defense against Gram-negative bacteria. Interacts with Dredd, promotes cleavage of Dredd and is necessary and sufficient for enhancing Dredd-induced apoptosis.</text>
</comment>
<dbReference type="CDD" id="cd01670">
    <property type="entry name" value="Death"/>
    <property type="match status" value="1"/>
</dbReference>
<dbReference type="RefSeq" id="XP_033232706.1">
    <property type="nucleotide sequence ID" value="XM_033376815.1"/>
</dbReference>
<evidence type="ECO:0000256" key="3">
    <source>
        <dbReference type="ARBA" id="ARBA00022703"/>
    </source>
</evidence>
<accession>A0A6I8VNR6</accession>
<dbReference type="GO" id="GO:0006915">
    <property type="term" value="P:apoptotic process"/>
    <property type="evidence" value="ECO:0007669"/>
    <property type="project" value="UniProtKB-KW"/>
</dbReference>
<name>A0A6I8VNR6_DROPS</name>
<dbReference type="OMA" id="LIEEDDC"/>
<evidence type="ECO:0000256" key="1">
    <source>
        <dbReference type="ARBA" id="ARBA00004496"/>
    </source>
</evidence>
<evidence type="ECO:0000256" key="4">
    <source>
        <dbReference type="ARBA" id="ARBA00060022"/>
    </source>
</evidence>
<dbReference type="GeneID" id="4801958"/>
<evidence type="ECO:0000256" key="2">
    <source>
        <dbReference type="ARBA" id="ARBA00022490"/>
    </source>
</evidence>
<comment type="subcellular location">
    <subcellularLocation>
        <location evidence="1">Cytoplasm</location>
    </subcellularLocation>
</comment>
<dbReference type="Bgee" id="FBgn0071591">
    <property type="expression patterns" value="Expressed in female reproductive system and 2 other cell types or tissues"/>
</dbReference>
<evidence type="ECO:0000256" key="7">
    <source>
        <dbReference type="ARBA" id="ARBA00081216"/>
    </source>
</evidence>
<sequence>MPGNHWYDILKKIACEGSSDIDELKGIFEKELSKRKFDSIRNIEDLIDVLERADMLSLHNVEPLRKMSSHKPKLIEALDRYGTPVSAPREPVNIYQEERLAEELRQHLRISQAFQILSAPGVAPPAFIPAAAPTPPPPQQNYITPAAFTDRKRTAVFNKISEELGRFWRIFGRKAGIGEGTMDDIEERYPRDLKSRILHLLKLIEEDDCHDPRQLLMRLCRALTECGRNDIKRKVEQIMSH</sequence>
<dbReference type="FunFam" id="1.10.533.10:FF:000105">
    <property type="entry name" value="Fas-associated death domain protein"/>
    <property type="match status" value="1"/>
</dbReference>